<comment type="caution">
    <text evidence="17">The sequence shown here is derived from an EMBL/GenBank/DDBJ whole genome shotgun (WGS) entry which is preliminary data.</text>
</comment>
<dbReference type="SUPFAM" id="SSF55729">
    <property type="entry name" value="Acyl-CoA N-acyltransferases (Nat)"/>
    <property type="match status" value="1"/>
</dbReference>
<reference evidence="17 18" key="1">
    <citation type="journal article" date="2016" name="Sci. Rep.">
        <title>Metabolic traits of an uncultured archaeal lineage -MSBL1- from brine pools of the Red Sea.</title>
        <authorList>
            <person name="Mwirichia R."/>
            <person name="Alam I."/>
            <person name="Rashid M."/>
            <person name="Vinu M."/>
            <person name="Ba-Alawi W."/>
            <person name="Anthony Kamau A."/>
            <person name="Kamanda Ngugi D."/>
            <person name="Goker M."/>
            <person name="Klenk H.P."/>
            <person name="Bajic V."/>
            <person name="Stingl U."/>
        </authorList>
    </citation>
    <scope>NUCLEOTIDE SEQUENCE [LARGE SCALE GENOMIC DNA]</scope>
    <source>
        <strain evidence="17">SCGC-AAA259E19</strain>
    </source>
</reference>
<evidence type="ECO:0000256" key="4">
    <source>
        <dbReference type="ARBA" id="ARBA00022555"/>
    </source>
</evidence>
<proteinExistence type="inferred from homology"/>
<comment type="similarity">
    <text evidence="2">Belongs to the ELP3 family.</text>
</comment>
<dbReference type="Pfam" id="PF04055">
    <property type="entry name" value="Radical_SAM"/>
    <property type="match status" value="1"/>
</dbReference>
<dbReference type="EC" id="2.3.1.311" evidence="13"/>
<dbReference type="SMART" id="SM00729">
    <property type="entry name" value="Elp3"/>
    <property type="match status" value="1"/>
</dbReference>
<dbReference type="PROSITE" id="PS51918">
    <property type="entry name" value="RADICAL_SAM"/>
    <property type="match status" value="1"/>
</dbReference>
<feature type="binding site" evidence="15">
    <location>
        <position position="97"/>
    </location>
    <ligand>
        <name>[4Fe-4S] cluster</name>
        <dbReference type="ChEBI" id="CHEBI:49883"/>
        <note>4Fe-4S-S-AdoMet</note>
    </ligand>
</feature>
<evidence type="ECO:0000256" key="15">
    <source>
        <dbReference type="PIRSR" id="PIRSR005669-1"/>
    </source>
</evidence>
<dbReference type="SFLD" id="SFLDS00029">
    <property type="entry name" value="Radical_SAM"/>
    <property type="match status" value="1"/>
</dbReference>
<dbReference type="PATRIC" id="fig|1698264.3.peg.866"/>
<dbReference type="InterPro" id="IPR034687">
    <property type="entry name" value="ELP3-like"/>
</dbReference>
<evidence type="ECO:0000256" key="12">
    <source>
        <dbReference type="ARBA" id="ARBA00023315"/>
    </source>
</evidence>
<dbReference type="GO" id="GO:0000049">
    <property type="term" value="F:tRNA binding"/>
    <property type="evidence" value="ECO:0007669"/>
    <property type="project" value="UniProtKB-KW"/>
</dbReference>
<dbReference type="GO" id="GO:0051539">
    <property type="term" value="F:4 iron, 4 sulfur cluster binding"/>
    <property type="evidence" value="ECO:0007669"/>
    <property type="project" value="UniProtKB-KW"/>
</dbReference>
<dbReference type="InterPro" id="IPR013785">
    <property type="entry name" value="Aldolase_TIM"/>
</dbReference>
<keyword evidence="5" id="KW-0808">Transferase</keyword>
<keyword evidence="10 15" id="KW-0408">Iron</keyword>
<keyword evidence="4" id="KW-0820">tRNA-binding</keyword>
<dbReference type="GO" id="GO:0106261">
    <property type="term" value="F:tRNA uridine(34) acetyltransferase activity"/>
    <property type="evidence" value="ECO:0007669"/>
    <property type="project" value="UniProtKB-EC"/>
</dbReference>
<evidence type="ECO:0000256" key="14">
    <source>
        <dbReference type="ARBA" id="ARBA00047372"/>
    </source>
</evidence>
<evidence type="ECO:0000256" key="3">
    <source>
        <dbReference type="ARBA" id="ARBA00022485"/>
    </source>
</evidence>
<comment type="catalytic activity">
    <reaction evidence="14">
        <text>uridine(34) in tRNA + acetyl-CoA + S-adenosyl-L-methionine + H2O = 5-(carboxymethyl)uridine(34) in tRNA + 5'-deoxyadenosine + L-methionine + CoA + 2 H(+)</text>
        <dbReference type="Rhea" id="RHEA:61020"/>
        <dbReference type="Rhea" id="RHEA-COMP:10407"/>
        <dbReference type="Rhea" id="RHEA-COMP:11727"/>
        <dbReference type="ChEBI" id="CHEBI:15377"/>
        <dbReference type="ChEBI" id="CHEBI:15378"/>
        <dbReference type="ChEBI" id="CHEBI:17319"/>
        <dbReference type="ChEBI" id="CHEBI:57287"/>
        <dbReference type="ChEBI" id="CHEBI:57288"/>
        <dbReference type="ChEBI" id="CHEBI:57844"/>
        <dbReference type="ChEBI" id="CHEBI:59789"/>
        <dbReference type="ChEBI" id="CHEBI:65315"/>
        <dbReference type="ChEBI" id="CHEBI:74882"/>
        <dbReference type="EC" id="2.3.1.311"/>
    </reaction>
    <physiologicalReaction direction="left-to-right" evidence="14">
        <dbReference type="Rhea" id="RHEA:61021"/>
    </physiologicalReaction>
</comment>
<keyword evidence="6" id="KW-0949">S-adenosyl-L-methionine</keyword>
<evidence type="ECO:0000313" key="17">
    <source>
        <dbReference type="EMBL" id="KXA95817.1"/>
    </source>
</evidence>
<evidence type="ECO:0000256" key="10">
    <source>
        <dbReference type="ARBA" id="ARBA00023004"/>
    </source>
</evidence>
<dbReference type="GO" id="GO:0002926">
    <property type="term" value="P:tRNA wobble base 5-methoxycarbonylmethyl-2-thiouridinylation"/>
    <property type="evidence" value="ECO:0007669"/>
    <property type="project" value="TreeGrafter"/>
</dbReference>
<keyword evidence="9" id="KW-0694">RNA-binding</keyword>
<dbReference type="InterPro" id="IPR007197">
    <property type="entry name" value="rSAM"/>
</dbReference>
<evidence type="ECO:0000256" key="13">
    <source>
        <dbReference type="ARBA" id="ARBA00044771"/>
    </source>
</evidence>
<keyword evidence="18" id="KW-1185">Reference proteome</keyword>
<dbReference type="InterPro" id="IPR006638">
    <property type="entry name" value="Elp3/MiaA/NifB-like_rSAM"/>
</dbReference>
<dbReference type="GO" id="GO:0005737">
    <property type="term" value="C:cytoplasm"/>
    <property type="evidence" value="ECO:0007669"/>
    <property type="project" value="TreeGrafter"/>
</dbReference>
<keyword evidence="12" id="KW-0012">Acyltransferase</keyword>
<dbReference type="InterPro" id="IPR016181">
    <property type="entry name" value="Acyl_CoA_acyltransferase"/>
</dbReference>
<keyword evidence="11 15" id="KW-0411">Iron-sulfur</keyword>
<evidence type="ECO:0000256" key="9">
    <source>
        <dbReference type="ARBA" id="ARBA00022884"/>
    </source>
</evidence>
<dbReference type="EMBL" id="LHXO01000003">
    <property type="protein sequence ID" value="KXA95817.1"/>
    <property type="molecule type" value="Genomic_DNA"/>
</dbReference>
<dbReference type="Gene3D" id="3.40.630.30">
    <property type="match status" value="1"/>
</dbReference>
<dbReference type="InterPro" id="IPR032432">
    <property type="entry name" value="Radical_SAM_C"/>
</dbReference>
<dbReference type="PANTHER" id="PTHR11135">
    <property type="entry name" value="HISTONE ACETYLTRANSFERASE-RELATED"/>
    <property type="match status" value="1"/>
</dbReference>
<dbReference type="PIRSF" id="PIRSF005669">
    <property type="entry name" value="Hist_AcTrfase_ELP3"/>
    <property type="match status" value="1"/>
</dbReference>
<evidence type="ECO:0000313" key="18">
    <source>
        <dbReference type="Proteomes" id="UP000070284"/>
    </source>
</evidence>
<name>A0A133UNU9_9EURY</name>
<sequence length="538" mass="61672">MSKSSYEARRKILEKILSGEIPDRNSLERIKKEISKDFKLSKVPSNAEILKTAKGDEREEVLPLLQRKPVRSISGVTVITVMPRPYPCPKDEPCIYCPGGPDSNTPQSYTGEEPASARAKEANFDPEKQILARKKQLRAIGHKVDKVELIVFGGTFLAQPRDYQEKFIHSCIDAISNNRTPDLETAKKRAETAETRTIGITFETRPDYSKSPHVDQMLRLGGTRVEMGVQTTYEDIYELTNREHNLQDVVEATKTAKDSGLAVVYHMMPGLPGSSPERDLNSFEEIFENPSFRPDMLKIYPCLVIKGTKLYDMWKSGNFDPLEGDEAVELIAEMKKRVPRWVRIQRIQRDIPSDLIEAGVWKGNLRSIVQDRLEEEGERCECIRCREAGHRKLKDNVNPHVEEAELTTEVYEASDGKEVFISYEDMEKDILFGHLRLRIPSRDFYRKEIDEETAIVRMLYVFGKVVPVGNGSSEHTWQHLGLGKKMLKKSERIASEKYDAKRIAVLSGIGSREYYRQFNYKLQGCYMVKDLRKDLFIP</sequence>
<feature type="domain" description="Radical SAM core" evidence="16">
    <location>
        <begin position="71"/>
        <end position="354"/>
    </location>
</feature>
<dbReference type="SFLD" id="SFLDG01086">
    <property type="entry name" value="elongater_protein-like"/>
    <property type="match status" value="1"/>
</dbReference>
<evidence type="ECO:0000256" key="6">
    <source>
        <dbReference type="ARBA" id="ARBA00022691"/>
    </source>
</evidence>
<keyword evidence="7" id="KW-0819">tRNA processing</keyword>
<dbReference type="InterPro" id="IPR058240">
    <property type="entry name" value="rSAM_sf"/>
</dbReference>
<evidence type="ECO:0000256" key="2">
    <source>
        <dbReference type="ARBA" id="ARBA00005494"/>
    </source>
</evidence>
<comment type="cofactor">
    <cofactor evidence="15">
        <name>[4Fe-4S] cluster</name>
        <dbReference type="ChEBI" id="CHEBI:49883"/>
    </cofactor>
    <text evidence="15">Binds 1 [4Fe-4S] cluster. The cluster is coordinated with 3 cysteines and an exchangeable S-adenosyl-L-methionine.</text>
</comment>
<dbReference type="Pfam" id="PF16199">
    <property type="entry name" value="Radical_SAM_C"/>
    <property type="match status" value="1"/>
</dbReference>
<comment type="pathway">
    <text evidence="1">tRNA modification.</text>
</comment>
<dbReference type="Proteomes" id="UP000070284">
    <property type="component" value="Unassembled WGS sequence"/>
</dbReference>
<dbReference type="Pfam" id="PF23613">
    <property type="entry name" value="ELP3_N"/>
    <property type="match status" value="1"/>
</dbReference>
<evidence type="ECO:0000259" key="16">
    <source>
        <dbReference type="PROSITE" id="PS51918"/>
    </source>
</evidence>
<keyword evidence="8 15" id="KW-0479">Metal-binding</keyword>
<dbReference type="PANTHER" id="PTHR11135:SF0">
    <property type="entry name" value="ELONGATOR COMPLEX PROTEIN 3"/>
    <property type="match status" value="1"/>
</dbReference>
<organism evidence="17 18">
    <name type="scientific">candidate division MSBL1 archaeon SCGC-AAA259E19</name>
    <dbReference type="NCBI Taxonomy" id="1698264"/>
    <lineage>
        <taxon>Archaea</taxon>
        <taxon>Methanobacteriati</taxon>
        <taxon>Methanobacteriota</taxon>
        <taxon>candidate division MSBL1</taxon>
    </lineage>
</organism>
<dbReference type="CDD" id="cd01335">
    <property type="entry name" value="Radical_SAM"/>
    <property type="match status" value="1"/>
</dbReference>
<evidence type="ECO:0000256" key="5">
    <source>
        <dbReference type="ARBA" id="ARBA00022679"/>
    </source>
</evidence>
<dbReference type="Gene3D" id="3.20.20.70">
    <property type="entry name" value="Aldolase class I"/>
    <property type="match status" value="1"/>
</dbReference>
<evidence type="ECO:0000256" key="11">
    <source>
        <dbReference type="ARBA" id="ARBA00023014"/>
    </source>
</evidence>
<feature type="binding site" evidence="15">
    <location>
        <position position="94"/>
    </location>
    <ligand>
        <name>[4Fe-4S] cluster</name>
        <dbReference type="ChEBI" id="CHEBI:49883"/>
        <note>4Fe-4S-S-AdoMet</note>
    </ligand>
</feature>
<dbReference type="InterPro" id="IPR039661">
    <property type="entry name" value="ELP3"/>
</dbReference>
<dbReference type="GO" id="GO:0046872">
    <property type="term" value="F:metal ion binding"/>
    <property type="evidence" value="ECO:0007669"/>
    <property type="project" value="UniProtKB-KW"/>
</dbReference>
<keyword evidence="3" id="KW-0004">4Fe-4S</keyword>
<evidence type="ECO:0000256" key="7">
    <source>
        <dbReference type="ARBA" id="ARBA00022694"/>
    </source>
</evidence>
<dbReference type="SUPFAM" id="SSF102114">
    <property type="entry name" value="Radical SAM enzymes"/>
    <property type="match status" value="1"/>
</dbReference>
<gene>
    <name evidence="17" type="ORF">AKJ65_00445</name>
</gene>
<feature type="binding site" evidence="15">
    <location>
        <position position="88"/>
    </location>
    <ligand>
        <name>[4Fe-4S] cluster</name>
        <dbReference type="ChEBI" id="CHEBI:49883"/>
        <note>4Fe-4S-S-AdoMet</note>
    </ligand>
</feature>
<evidence type="ECO:0000256" key="1">
    <source>
        <dbReference type="ARBA" id="ARBA00005217"/>
    </source>
</evidence>
<accession>A0A133UNU9</accession>
<dbReference type="AlphaFoldDB" id="A0A133UNU9"/>
<evidence type="ECO:0000256" key="8">
    <source>
        <dbReference type="ARBA" id="ARBA00022723"/>
    </source>
</evidence>
<dbReference type="SFLD" id="SFLDF00344">
    <property type="entry name" value="ELP3-like"/>
    <property type="match status" value="1"/>
</dbReference>
<dbReference type="NCBIfam" id="TIGR01211">
    <property type="entry name" value="ELP3"/>
    <property type="match status" value="1"/>
</dbReference>
<dbReference type="InterPro" id="IPR056591">
    <property type="entry name" value="ELP3-like_N"/>
</dbReference>
<protein>
    <recommendedName>
        <fullName evidence="13">tRNA carboxymethyluridine synthase</fullName>
        <ecNumber evidence="13">2.3.1.311</ecNumber>
    </recommendedName>
</protein>